<keyword evidence="4 6" id="KW-1133">Transmembrane helix</keyword>
<reference evidence="7" key="1">
    <citation type="submission" date="2021-02" db="EMBL/GenBank/DDBJ databases">
        <authorList>
            <person name="Nowell W R."/>
        </authorList>
    </citation>
    <scope>NUCLEOTIDE SEQUENCE</scope>
</reference>
<feature type="transmembrane region" description="Helical" evidence="6">
    <location>
        <begin position="47"/>
        <end position="69"/>
    </location>
</feature>
<accession>A0A8S2FNL3</accession>
<evidence type="ECO:0000256" key="5">
    <source>
        <dbReference type="ARBA" id="ARBA00023136"/>
    </source>
</evidence>
<feature type="non-terminal residue" evidence="7">
    <location>
        <position position="1"/>
    </location>
</feature>
<comment type="subcellular location">
    <subcellularLocation>
        <location evidence="1">Membrane</location>
        <topology evidence="1">Multi-pass membrane protein</topology>
    </subcellularLocation>
</comment>
<evidence type="ECO:0000256" key="4">
    <source>
        <dbReference type="ARBA" id="ARBA00022989"/>
    </source>
</evidence>
<dbReference type="Proteomes" id="UP000682733">
    <property type="component" value="Unassembled WGS sequence"/>
</dbReference>
<proteinExistence type="predicted"/>
<gene>
    <name evidence="7" type="ORF">OVA965_LOCUS37856</name>
    <name evidence="8" type="ORF">TMI583_LOCUS38981</name>
</gene>
<protein>
    <submittedName>
        <fullName evidence="7">Uncharacterized protein</fullName>
    </submittedName>
</protein>
<keyword evidence="2" id="KW-0813">Transport</keyword>
<name>A0A8S2FNL3_9BILA</name>
<evidence type="ECO:0000313" key="8">
    <source>
        <dbReference type="EMBL" id="CAF4309466.1"/>
    </source>
</evidence>
<dbReference type="GO" id="GO:0016020">
    <property type="term" value="C:membrane"/>
    <property type="evidence" value="ECO:0007669"/>
    <property type="project" value="UniProtKB-SubCell"/>
</dbReference>
<dbReference type="Proteomes" id="UP000677228">
    <property type="component" value="Unassembled WGS sequence"/>
</dbReference>
<dbReference type="GO" id="GO:0035673">
    <property type="term" value="F:oligopeptide transmembrane transporter activity"/>
    <property type="evidence" value="ECO:0007669"/>
    <property type="project" value="InterPro"/>
</dbReference>
<evidence type="ECO:0000256" key="3">
    <source>
        <dbReference type="ARBA" id="ARBA00022692"/>
    </source>
</evidence>
<evidence type="ECO:0000313" key="7">
    <source>
        <dbReference type="EMBL" id="CAF1522548.1"/>
    </source>
</evidence>
<evidence type="ECO:0000313" key="9">
    <source>
        <dbReference type="Proteomes" id="UP000677228"/>
    </source>
</evidence>
<sequence>YFAILLTPSLITLADTEHRVSVVNNYIDADQTTYEEAAGIISNKDNYGILCVTFRSLTLGLLFTILFSLVNQYFYYRTLDYSSSLPLVLLLIYPLGYCSSRYLPNWS</sequence>
<evidence type="ECO:0000256" key="2">
    <source>
        <dbReference type="ARBA" id="ARBA00022448"/>
    </source>
</evidence>
<keyword evidence="3 6" id="KW-0812">Transmembrane</keyword>
<dbReference type="InterPro" id="IPR004813">
    <property type="entry name" value="OPT"/>
</dbReference>
<comment type="caution">
    <text evidence="7">The sequence shown here is derived from an EMBL/GenBank/DDBJ whole genome shotgun (WGS) entry which is preliminary data.</text>
</comment>
<evidence type="ECO:0000256" key="6">
    <source>
        <dbReference type="SAM" id="Phobius"/>
    </source>
</evidence>
<feature type="transmembrane region" description="Helical" evidence="6">
    <location>
        <begin position="81"/>
        <end position="98"/>
    </location>
</feature>
<dbReference type="EMBL" id="CAJNOK010036443">
    <property type="protein sequence ID" value="CAF1522548.1"/>
    <property type="molecule type" value="Genomic_DNA"/>
</dbReference>
<evidence type="ECO:0000256" key="1">
    <source>
        <dbReference type="ARBA" id="ARBA00004141"/>
    </source>
</evidence>
<dbReference type="EMBL" id="CAJOBA010058592">
    <property type="protein sequence ID" value="CAF4309466.1"/>
    <property type="molecule type" value="Genomic_DNA"/>
</dbReference>
<keyword evidence="5 6" id="KW-0472">Membrane</keyword>
<dbReference type="Pfam" id="PF03169">
    <property type="entry name" value="OPT"/>
    <property type="match status" value="1"/>
</dbReference>
<dbReference type="AlphaFoldDB" id="A0A8S2FNL3"/>
<organism evidence="7 9">
    <name type="scientific">Didymodactylos carnosus</name>
    <dbReference type="NCBI Taxonomy" id="1234261"/>
    <lineage>
        <taxon>Eukaryota</taxon>
        <taxon>Metazoa</taxon>
        <taxon>Spiralia</taxon>
        <taxon>Gnathifera</taxon>
        <taxon>Rotifera</taxon>
        <taxon>Eurotatoria</taxon>
        <taxon>Bdelloidea</taxon>
        <taxon>Philodinida</taxon>
        <taxon>Philodinidae</taxon>
        <taxon>Didymodactylos</taxon>
    </lineage>
</organism>